<dbReference type="GO" id="GO:0005634">
    <property type="term" value="C:nucleus"/>
    <property type="evidence" value="ECO:0007669"/>
    <property type="project" value="TreeGrafter"/>
</dbReference>
<dbReference type="OrthoDB" id="6492864at2759"/>
<dbReference type="InterPro" id="IPR051947">
    <property type="entry name" value="Sentrin-specific_protease"/>
</dbReference>
<dbReference type="PANTHER" id="PTHR46896">
    <property type="entry name" value="SENTRIN-SPECIFIC PROTEASE"/>
    <property type="match status" value="1"/>
</dbReference>
<evidence type="ECO:0000256" key="2">
    <source>
        <dbReference type="ARBA" id="ARBA00022553"/>
    </source>
</evidence>
<dbReference type="VEuPathDB" id="VectorBase:SSCA001736"/>
<dbReference type="Proteomes" id="UP000616769">
    <property type="component" value="Unassembled WGS sequence"/>
</dbReference>
<gene>
    <name evidence="7" type="ORF">QR98_0028140</name>
</gene>
<name>A0A132A205_SARSC</name>
<dbReference type="Gene3D" id="3.40.395.10">
    <property type="entry name" value="Adenoviral Proteinase, Chain A"/>
    <property type="match status" value="1"/>
</dbReference>
<dbReference type="Pfam" id="PF02902">
    <property type="entry name" value="Peptidase_C48"/>
    <property type="match status" value="1"/>
</dbReference>
<keyword evidence="4" id="KW-0833">Ubl conjugation pathway</keyword>
<dbReference type="GO" id="GO:0006508">
    <property type="term" value="P:proteolysis"/>
    <property type="evidence" value="ECO:0007669"/>
    <property type="project" value="UniProtKB-KW"/>
</dbReference>
<protein>
    <submittedName>
        <fullName evidence="7">Ulp1 protease-like protein</fullName>
    </submittedName>
</protein>
<evidence type="ECO:0000259" key="6">
    <source>
        <dbReference type="PROSITE" id="PS50600"/>
    </source>
</evidence>
<dbReference type="InterPro" id="IPR038765">
    <property type="entry name" value="Papain-like_cys_pep_sf"/>
</dbReference>
<dbReference type="PROSITE" id="PS50600">
    <property type="entry name" value="ULP_PROTEASE"/>
    <property type="match status" value="1"/>
</dbReference>
<dbReference type="GO" id="GO:0070139">
    <property type="term" value="F:SUMO-specific endopeptidase activity"/>
    <property type="evidence" value="ECO:0007669"/>
    <property type="project" value="TreeGrafter"/>
</dbReference>
<reference evidence="7 8" key="1">
    <citation type="journal article" date="2015" name="Parasit. Vectors">
        <title>Draft genome of the scabies mite.</title>
        <authorList>
            <person name="Rider S.D.Jr."/>
            <person name="Morgan M.S."/>
            <person name="Arlian L.G."/>
        </authorList>
    </citation>
    <scope>NUCLEOTIDE SEQUENCE [LARGE SCALE GENOMIC DNA]</scope>
    <source>
        <strain evidence="7">Arlian Lab</strain>
    </source>
</reference>
<keyword evidence="5" id="KW-0378">Hydrolase</keyword>
<dbReference type="AlphaFoldDB" id="A0A132A205"/>
<dbReference type="InterPro" id="IPR003653">
    <property type="entry name" value="Peptidase_C48_C"/>
</dbReference>
<sequence length="397" mass="46891">MHLISKCVYFGKTKHTISTLELVEDRIVFHNLYNPTYENRYNITVPYCDIVALRYCFNHEISIIFIHPVNSCFQKLTKFSVSSQYLTSRYKIENFITILIDENQIITNEYLENFKRSLIDPLDAKKFIKIDPKFALECLNRPNKQHLLLKNHKKDHEVIVLEDDDDANDDENVNNIGTSSDEFDILSKTILKYPENDADPIILYGKDLDCLREGFYLNDNIMNFYLKYYQLQHVSNEIFGRVHIYDALFATYLTNTAARKRKHSIDDNYCVYSFDCIPQLYHSTLKKWTKEIDIFSKDFLLMPSAKDNHWFLVIICYAWNLIPLNDGETIDSLQSKKPKIIFMDSLRTHVETGLIRRMIFEYLALELKEKRGKTLKNDYAQSSISKNFSRIQKKHSK</sequence>
<evidence type="ECO:0000313" key="8">
    <source>
        <dbReference type="Proteomes" id="UP000616769"/>
    </source>
</evidence>
<dbReference type="GO" id="GO:0005737">
    <property type="term" value="C:cytoplasm"/>
    <property type="evidence" value="ECO:0007669"/>
    <property type="project" value="TreeGrafter"/>
</dbReference>
<feature type="domain" description="Ubiquitin-like protease family profile" evidence="6">
    <location>
        <begin position="201"/>
        <end position="397"/>
    </location>
</feature>
<evidence type="ECO:0000256" key="5">
    <source>
        <dbReference type="ARBA" id="ARBA00022801"/>
    </source>
</evidence>
<dbReference type="GO" id="GO:0016926">
    <property type="term" value="P:protein desumoylation"/>
    <property type="evidence" value="ECO:0007669"/>
    <property type="project" value="TreeGrafter"/>
</dbReference>
<comment type="caution">
    <text evidence="7">The sequence shown here is derived from an EMBL/GenBank/DDBJ whole genome shotgun (WGS) entry which is preliminary data.</text>
</comment>
<evidence type="ECO:0000256" key="3">
    <source>
        <dbReference type="ARBA" id="ARBA00022670"/>
    </source>
</evidence>
<proteinExistence type="inferred from homology"/>
<evidence type="ECO:0000256" key="1">
    <source>
        <dbReference type="ARBA" id="ARBA00005234"/>
    </source>
</evidence>
<evidence type="ECO:0000313" key="7">
    <source>
        <dbReference type="EMBL" id="KPM04370.1"/>
    </source>
</evidence>
<accession>A0A132A205</accession>
<keyword evidence="2" id="KW-0597">Phosphoprotein</keyword>
<dbReference type="SUPFAM" id="SSF54001">
    <property type="entry name" value="Cysteine proteinases"/>
    <property type="match status" value="1"/>
</dbReference>
<evidence type="ECO:0000256" key="4">
    <source>
        <dbReference type="ARBA" id="ARBA00022786"/>
    </source>
</evidence>
<comment type="similarity">
    <text evidence="1">Belongs to the peptidase C48 family.</text>
</comment>
<organism evidence="7 8">
    <name type="scientific">Sarcoptes scabiei</name>
    <name type="common">Itch mite</name>
    <name type="synonym">Acarus scabiei</name>
    <dbReference type="NCBI Taxonomy" id="52283"/>
    <lineage>
        <taxon>Eukaryota</taxon>
        <taxon>Metazoa</taxon>
        <taxon>Ecdysozoa</taxon>
        <taxon>Arthropoda</taxon>
        <taxon>Chelicerata</taxon>
        <taxon>Arachnida</taxon>
        <taxon>Acari</taxon>
        <taxon>Acariformes</taxon>
        <taxon>Sarcoptiformes</taxon>
        <taxon>Astigmata</taxon>
        <taxon>Psoroptidia</taxon>
        <taxon>Sarcoptoidea</taxon>
        <taxon>Sarcoptidae</taxon>
        <taxon>Sarcoptinae</taxon>
        <taxon>Sarcoptes</taxon>
    </lineage>
</organism>
<dbReference type="EMBL" id="JXLN01008534">
    <property type="protein sequence ID" value="KPM04370.1"/>
    <property type="molecule type" value="Genomic_DNA"/>
</dbReference>
<keyword evidence="3 7" id="KW-0645">Protease</keyword>
<dbReference type="PANTHER" id="PTHR46896:SF3">
    <property type="entry name" value="FI06413P-RELATED"/>
    <property type="match status" value="1"/>
</dbReference>